<dbReference type="PROSITE" id="PS50943">
    <property type="entry name" value="HTH_CROC1"/>
    <property type="match status" value="1"/>
</dbReference>
<evidence type="ECO:0000313" key="3">
    <source>
        <dbReference type="Proteomes" id="UP000614424"/>
    </source>
</evidence>
<dbReference type="AlphaFoldDB" id="A0A8J6TH44"/>
<dbReference type="EMBL" id="JACNJZ010000187">
    <property type="protein sequence ID" value="MBC8318800.1"/>
    <property type="molecule type" value="Genomic_DNA"/>
</dbReference>
<evidence type="ECO:0000313" key="2">
    <source>
        <dbReference type="EMBL" id="MBC8318800.1"/>
    </source>
</evidence>
<dbReference type="InterPro" id="IPR001387">
    <property type="entry name" value="Cro/C1-type_HTH"/>
</dbReference>
<dbReference type="CDD" id="cd00093">
    <property type="entry name" value="HTH_XRE"/>
    <property type="match status" value="1"/>
</dbReference>
<organism evidence="2 3">
    <name type="scientific">Candidatus Desulfobia pelagia</name>
    <dbReference type="NCBI Taxonomy" id="2841692"/>
    <lineage>
        <taxon>Bacteria</taxon>
        <taxon>Pseudomonadati</taxon>
        <taxon>Thermodesulfobacteriota</taxon>
        <taxon>Desulfobulbia</taxon>
        <taxon>Desulfobulbales</taxon>
        <taxon>Desulfobulbaceae</taxon>
        <taxon>Candidatus Desulfobia</taxon>
    </lineage>
</organism>
<sequence length="133" mass="15672">MKKDELLRIRKILEKTQRQLSAILGISIRTIRSYEQGTRSIPAYVERQLFFILSQQQEIMTTGRLCWDVKKCPPSRREKCPAWEFHCGTLCWFINGTICQCAEKENWEEKMDVCRKCEVLRSILENSGLINTK</sequence>
<accession>A0A8J6TH44</accession>
<dbReference type="Proteomes" id="UP000614424">
    <property type="component" value="Unassembled WGS sequence"/>
</dbReference>
<dbReference type="NCBIfam" id="NF045718">
    <property type="entry name" value="two_CW_domain"/>
    <property type="match status" value="1"/>
</dbReference>
<dbReference type="InterPro" id="IPR010982">
    <property type="entry name" value="Lambda_DNA-bd_dom_sf"/>
</dbReference>
<dbReference type="Pfam" id="PF01381">
    <property type="entry name" value="HTH_3"/>
    <property type="match status" value="1"/>
</dbReference>
<proteinExistence type="predicted"/>
<evidence type="ECO:0000259" key="1">
    <source>
        <dbReference type="PROSITE" id="PS50943"/>
    </source>
</evidence>
<dbReference type="InterPro" id="IPR054687">
    <property type="entry name" value="Two-CW_dom"/>
</dbReference>
<dbReference type="SUPFAM" id="SSF47413">
    <property type="entry name" value="lambda repressor-like DNA-binding domains"/>
    <property type="match status" value="1"/>
</dbReference>
<dbReference type="GO" id="GO:0003677">
    <property type="term" value="F:DNA binding"/>
    <property type="evidence" value="ECO:0007669"/>
    <property type="project" value="InterPro"/>
</dbReference>
<feature type="domain" description="HTH cro/C1-type" evidence="1">
    <location>
        <begin position="6"/>
        <end position="41"/>
    </location>
</feature>
<comment type="caution">
    <text evidence="2">The sequence shown here is derived from an EMBL/GenBank/DDBJ whole genome shotgun (WGS) entry which is preliminary data.</text>
</comment>
<dbReference type="Gene3D" id="1.10.260.40">
    <property type="entry name" value="lambda repressor-like DNA-binding domains"/>
    <property type="match status" value="1"/>
</dbReference>
<protein>
    <submittedName>
        <fullName evidence="2">Helix-turn-helix transcriptional regulator</fullName>
    </submittedName>
</protein>
<name>A0A8J6TH44_9BACT</name>
<gene>
    <name evidence="2" type="ORF">H8E41_12925</name>
</gene>
<reference evidence="2 3" key="1">
    <citation type="submission" date="2020-08" db="EMBL/GenBank/DDBJ databases">
        <title>Bridging the membrane lipid divide: bacteria of the FCB group superphylum have the potential to synthesize archaeal ether lipids.</title>
        <authorList>
            <person name="Villanueva L."/>
            <person name="Von Meijenfeldt F.A.B."/>
            <person name="Westbye A.B."/>
            <person name="Yadav S."/>
            <person name="Hopmans E.C."/>
            <person name="Dutilh B.E."/>
            <person name="Sinninghe Damste J.S."/>
        </authorList>
    </citation>
    <scope>NUCLEOTIDE SEQUENCE [LARGE SCALE GENOMIC DNA]</scope>
    <source>
        <strain evidence="2">NIOZ-UU47</strain>
    </source>
</reference>